<reference evidence="1 2" key="1">
    <citation type="submission" date="2018-06" db="EMBL/GenBank/DDBJ databases">
        <title>Echinicola strongylocentroti sp. nov., isolated from a sea urchin Strongylocentrotus intermedius.</title>
        <authorList>
            <person name="Bae S.S."/>
        </authorList>
    </citation>
    <scope>NUCLEOTIDE SEQUENCE [LARGE SCALE GENOMIC DNA]</scope>
    <source>
        <strain evidence="1 2">MEBiC08714</strain>
    </source>
</reference>
<dbReference type="KEGG" id="est:DN752_03925"/>
<dbReference type="AlphaFoldDB" id="A0A2Z4IF84"/>
<sequence>MVAKLCHFRTFIFGMSALMTEAFWRITSVPKISFAPKIVMQGILHPQKKARQNELFLQVNF</sequence>
<organism evidence="1 2">
    <name type="scientific">Echinicola strongylocentroti</name>
    <dbReference type="NCBI Taxonomy" id="1795355"/>
    <lineage>
        <taxon>Bacteria</taxon>
        <taxon>Pseudomonadati</taxon>
        <taxon>Bacteroidota</taxon>
        <taxon>Cytophagia</taxon>
        <taxon>Cytophagales</taxon>
        <taxon>Cyclobacteriaceae</taxon>
        <taxon>Echinicola</taxon>
    </lineage>
</organism>
<keyword evidence="2" id="KW-1185">Reference proteome</keyword>
<evidence type="ECO:0000313" key="1">
    <source>
        <dbReference type="EMBL" id="AWW29360.1"/>
    </source>
</evidence>
<name>A0A2Z4IF84_9BACT</name>
<accession>A0A2Z4IF84</accession>
<dbReference type="EMBL" id="CP030041">
    <property type="protein sequence ID" value="AWW29360.1"/>
    <property type="molecule type" value="Genomic_DNA"/>
</dbReference>
<evidence type="ECO:0000313" key="2">
    <source>
        <dbReference type="Proteomes" id="UP000248688"/>
    </source>
</evidence>
<proteinExistence type="predicted"/>
<gene>
    <name evidence="1" type="ORF">DN752_03925</name>
</gene>
<dbReference type="Proteomes" id="UP000248688">
    <property type="component" value="Chromosome"/>
</dbReference>
<protein>
    <submittedName>
        <fullName evidence="1">Uncharacterized protein</fullName>
    </submittedName>
</protein>